<dbReference type="OrthoDB" id="3239753at2"/>
<name>A0A1Y2T1M7_9BIFI</name>
<dbReference type="RefSeq" id="WP_086106173.1">
    <property type="nucleotide sequence ID" value="NZ_NEKB01000014.1"/>
</dbReference>
<dbReference type="SUPFAM" id="SSF47413">
    <property type="entry name" value="lambda repressor-like DNA-binding domains"/>
    <property type="match status" value="1"/>
</dbReference>
<reference evidence="2 3" key="1">
    <citation type="submission" date="2017-04" db="EMBL/GenBank/DDBJ databases">
        <title>Draft genome sequences of Alloscardovia macacae UMA81211 and UMA81212 isolated from the feces of a rhesus macaque (Macaca mulatta).</title>
        <authorList>
            <person name="Albert K."/>
            <person name="Sela D.A."/>
        </authorList>
    </citation>
    <scope>NUCLEOTIDE SEQUENCE [LARGE SCALE GENOMIC DNA]</scope>
    <source>
        <strain evidence="2 3">UMA81212</strain>
    </source>
</reference>
<accession>A0A1Y2T1M7</accession>
<organism evidence="2 3">
    <name type="scientific">Alloscardovia macacae</name>
    <dbReference type="NCBI Taxonomy" id="1160091"/>
    <lineage>
        <taxon>Bacteria</taxon>
        <taxon>Bacillati</taxon>
        <taxon>Actinomycetota</taxon>
        <taxon>Actinomycetes</taxon>
        <taxon>Bifidobacteriales</taxon>
        <taxon>Bifidobacteriaceae</taxon>
        <taxon>Alloscardovia</taxon>
    </lineage>
</organism>
<evidence type="ECO:0000313" key="2">
    <source>
        <dbReference type="EMBL" id="OTA29886.1"/>
    </source>
</evidence>
<protein>
    <recommendedName>
        <fullName evidence="1">HTH cro/C1-type domain-containing protein</fullName>
    </recommendedName>
</protein>
<dbReference type="PROSITE" id="PS50943">
    <property type="entry name" value="HTH_CROC1"/>
    <property type="match status" value="1"/>
</dbReference>
<dbReference type="GO" id="GO:0003677">
    <property type="term" value="F:DNA binding"/>
    <property type="evidence" value="ECO:0007669"/>
    <property type="project" value="InterPro"/>
</dbReference>
<evidence type="ECO:0000259" key="1">
    <source>
        <dbReference type="PROSITE" id="PS50943"/>
    </source>
</evidence>
<proteinExistence type="predicted"/>
<dbReference type="InterPro" id="IPR010982">
    <property type="entry name" value="Lambda_DNA-bd_dom_sf"/>
</dbReference>
<dbReference type="STRING" id="1160091.B9T39_02060"/>
<feature type="domain" description="HTH cro/C1-type" evidence="1">
    <location>
        <begin position="4"/>
        <end position="58"/>
    </location>
</feature>
<gene>
    <name evidence="2" type="ORF">B9T39_02060</name>
</gene>
<dbReference type="EMBL" id="NEKC01000003">
    <property type="protein sequence ID" value="OTA29886.1"/>
    <property type="molecule type" value="Genomic_DNA"/>
</dbReference>
<dbReference type="InterPro" id="IPR001387">
    <property type="entry name" value="Cro/C1-type_HTH"/>
</dbReference>
<dbReference type="Proteomes" id="UP000243540">
    <property type="component" value="Unassembled WGS sequence"/>
</dbReference>
<evidence type="ECO:0000313" key="3">
    <source>
        <dbReference type="Proteomes" id="UP000243540"/>
    </source>
</evidence>
<sequence length="89" mass="10200">MANMRRWVNENNISVHEMAELLGTTYHTMWRKLSGDHVFSTADCLILRAAYGLSADFVMDLVAYDEKYVVVQGEFVQHPVFIDKTSVTD</sequence>
<dbReference type="AlphaFoldDB" id="A0A1Y2T1M7"/>
<comment type="caution">
    <text evidence="2">The sequence shown here is derived from an EMBL/GenBank/DDBJ whole genome shotgun (WGS) entry which is preliminary data.</text>
</comment>